<evidence type="ECO:0000313" key="11">
    <source>
        <dbReference type="EMBL" id="EPE04280.1"/>
    </source>
</evidence>
<dbReference type="VEuPathDB" id="FungiDB:F503_01284"/>
<comment type="similarity">
    <text evidence="7">Belongs to the fluoride channel Fluc/FEX (TC 1.A.43) family.</text>
</comment>
<dbReference type="InterPro" id="IPR003691">
    <property type="entry name" value="FluC"/>
</dbReference>
<dbReference type="PANTHER" id="PTHR28259">
    <property type="entry name" value="FLUORIDE EXPORT PROTEIN 1-RELATED"/>
    <property type="match status" value="1"/>
</dbReference>
<evidence type="ECO:0000256" key="7">
    <source>
        <dbReference type="ARBA" id="ARBA00035120"/>
    </source>
</evidence>
<dbReference type="EMBL" id="KE148161">
    <property type="protein sequence ID" value="EPE04280.1"/>
    <property type="molecule type" value="Genomic_DNA"/>
</dbReference>
<keyword evidence="12" id="KW-1185">Reference proteome</keyword>
<accession>S3CUB1</accession>
<evidence type="ECO:0000256" key="10">
    <source>
        <dbReference type="SAM" id="Phobius"/>
    </source>
</evidence>
<evidence type="ECO:0000256" key="4">
    <source>
        <dbReference type="ARBA" id="ARBA00022692"/>
    </source>
</evidence>
<dbReference type="AlphaFoldDB" id="S3CUB1"/>
<dbReference type="GO" id="GO:0005886">
    <property type="term" value="C:plasma membrane"/>
    <property type="evidence" value="ECO:0007669"/>
    <property type="project" value="UniProtKB-SubCell"/>
</dbReference>
<dbReference type="STRING" id="1262450.S3CUB1"/>
<feature type="transmembrane region" description="Helical" evidence="10">
    <location>
        <begin position="378"/>
        <end position="400"/>
    </location>
</feature>
<evidence type="ECO:0000256" key="8">
    <source>
        <dbReference type="ARBA" id="ARBA00035585"/>
    </source>
</evidence>
<feature type="transmembrane region" description="Helical" evidence="10">
    <location>
        <begin position="438"/>
        <end position="457"/>
    </location>
</feature>
<keyword evidence="3" id="KW-1003">Cell membrane</keyword>
<feature type="transmembrane region" description="Helical" evidence="10">
    <location>
        <begin position="186"/>
        <end position="206"/>
    </location>
</feature>
<proteinExistence type="inferred from homology"/>
<feature type="compositionally biased region" description="Basic and acidic residues" evidence="9">
    <location>
        <begin position="130"/>
        <end position="146"/>
    </location>
</feature>
<evidence type="ECO:0008006" key="13">
    <source>
        <dbReference type="Google" id="ProtNLM"/>
    </source>
</evidence>
<dbReference type="eggNOG" id="ENOG502RZ3R">
    <property type="taxonomic scope" value="Eukaryota"/>
</dbReference>
<evidence type="ECO:0000256" key="5">
    <source>
        <dbReference type="ARBA" id="ARBA00022989"/>
    </source>
</evidence>
<comment type="function">
    <text evidence="1">Fluoride channel required for the rapid expulsion of cytoplasmic fluoride.</text>
</comment>
<sequence>MATPKGTQALPAHEGPQASRDPAPKDYDAPDNYQYRGNAFARPPVPNAKDDSIRQASTIEDESSAAATASCDHQLARPHTAEREARMTRRHSGSRPTDYDLPNAFANLDELAISPVENPGEERIYKHRSLEQARRQEHDYVQDERSAQSGRRGQHPTDVDAEKAGGNEGNTNRDAPSPVSRLATQFYSLSYLVFFAVFGTLARLGLQALTSYPGTPVSFSSIWPNFSGSLVMGFLAEDRMLFRDECGTPTYENLIQEAQIYREKNGSSEAPPHINLTAAKKAHLAAKKTIPLYIGLATGFCGSFTSFSAFIRDIFLALSNNMAANNDPRNGGYSFMALMGVVIITVSMSLGGLLVGAHLAIALEPVTPSIPYAFTRKVLDPVIAVLGWGCWIGAITMSAIPPDDSWRGKATFALVFAPLGCLARFYVSLYLNGRIASFPLGTFVVNIVGTLILGMSWDLAHVPLGGVVGCQVLQGVEDGFCGCLTTVSTWVAELSSLRRRNAYIYGASSVLVGLAAMVAVMGGLKWSDGFSALQCTH</sequence>
<organism evidence="11 12">
    <name type="scientific">Ophiostoma piceae (strain UAMH 11346)</name>
    <name type="common">Sap stain fungus</name>
    <dbReference type="NCBI Taxonomy" id="1262450"/>
    <lineage>
        <taxon>Eukaryota</taxon>
        <taxon>Fungi</taxon>
        <taxon>Dikarya</taxon>
        <taxon>Ascomycota</taxon>
        <taxon>Pezizomycotina</taxon>
        <taxon>Sordariomycetes</taxon>
        <taxon>Sordariomycetidae</taxon>
        <taxon>Ophiostomatales</taxon>
        <taxon>Ophiostomataceae</taxon>
        <taxon>Ophiostoma</taxon>
    </lineage>
</organism>
<evidence type="ECO:0000256" key="3">
    <source>
        <dbReference type="ARBA" id="ARBA00022475"/>
    </source>
</evidence>
<feature type="region of interest" description="Disordered" evidence="9">
    <location>
        <begin position="130"/>
        <end position="178"/>
    </location>
</feature>
<feature type="transmembrane region" description="Helical" evidence="10">
    <location>
        <begin position="331"/>
        <end position="357"/>
    </location>
</feature>
<dbReference type="OMA" id="CYDLQHV"/>
<dbReference type="Proteomes" id="UP000016923">
    <property type="component" value="Unassembled WGS sequence"/>
</dbReference>
<dbReference type="PANTHER" id="PTHR28259:SF1">
    <property type="entry name" value="FLUORIDE EXPORT PROTEIN 1-RELATED"/>
    <property type="match status" value="1"/>
</dbReference>
<feature type="region of interest" description="Disordered" evidence="9">
    <location>
        <begin position="1"/>
        <end position="102"/>
    </location>
</feature>
<comment type="catalytic activity">
    <reaction evidence="8">
        <text>fluoride(in) = fluoride(out)</text>
        <dbReference type="Rhea" id="RHEA:76159"/>
        <dbReference type="ChEBI" id="CHEBI:17051"/>
    </reaction>
    <physiologicalReaction direction="left-to-right" evidence="8">
        <dbReference type="Rhea" id="RHEA:76160"/>
    </physiologicalReaction>
</comment>
<feature type="transmembrane region" description="Helical" evidence="10">
    <location>
        <begin position="502"/>
        <end position="524"/>
    </location>
</feature>
<keyword evidence="5 10" id="KW-1133">Transmembrane helix</keyword>
<evidence type="ECO:0000256" key="1">
    <source>
        <dbReference type="ARBA" id="ARBA00002598"/>
    </source>
</evidence>
<feature type="transmembrane region" description="Helical" evidence="10">
    <location>
        <begin position="412"/>
        <end position="431"/>
    </location>
</feature>
<dbReference type="HOGENOM" id="CLU_030507_0_0_1"/>
<dbReference type="Pfam" id="PF02537">
    <property type="entry name" value="CRCB"/>
    <property type="match status" value="2"/>
</dbReference>
<feature type="transmembrane region" description="Helical" evidence="10">
    <location>
        <begin position="218"/>
        <end position="236"/>
    </location>
</feature>
<evidence type="ECO:0000256" key="2">
    <source>
        <dbReference type="ARBA" id="ARBA00004651"/>
    </source>
</evidence>
<gene>
    <name evidence="11" type="ORF">F503_01284</name>
</gene>
<feature type="compositionally biased region" description="Basic and acidic residues" evidence="9">
    <location>
        <begin position="155"/>
        <end position="165"/>
    </location>
</feature>
<keyword evidence="4 10" id="KW-0812">Transmembrane</keyword>
<dbReference type="GO" id="GO:1903425">
    <property type="term" value="F:fluoride transmembrane transporter activity"/>
    <property type="evidence" value="ECO:0007669"/>
    <property type="project" value="TreeGrafter"/>
</dbReference>
<evidence type="ECO:0000313" key="12">
    <source>
        <dbReference type="Proteomes" id="UP000016923"/>
    </source>
</evidence>
<protein>
    <recommendedName>
        <fullName evidence="13">Chromosome condensation protein</fullName>
    </recommendedName>
</protein>
<comment type="subcellular location">
    <subcellularLocation>
        <location evidence="2">Cell membrane</location>
        <topology evidence="2">Multi-pass membrane protein</topology>
    </subcellularLocation>
</comment>
<feature type="transmembrane region" description="Helical" evidence="10">
    <location>
        <begin position="290"/>
        <end position="311"/>
    </location>
</feature>
<evidence type="ECO:0000256" key="9">
    <source>
        <dbReference type="SAM" id="MobiDB-lite"/>
    </source>
</evidence>
<dbReference type="OrthoDB" id="409792at2759"/>
<reference evidence="11 12" key="1">
    <citation type="journal article" date="2013" name="BMC Genomics">
        <title>The genome and transcriptome of the pine saprophyte Ophiostoma piceae, and a comparison with the bark beetle-associated pine pathogen Grosmannia clavigera.</title>
        <authorList>
            <person name="Haridas S."/>
            <person name="Wang Y."/>
            <person name="Lim L."/>
            <person name="Massoumi Alamouti S."/>
            <person name="Jackman S."/>
            <person name="Docking R."/>
            <person name="Robertson G."/>
            <person name="Birol I."/>
            <person name="Bohlmann J."/>
            <person name="Breuil C."/>
        </authorList>
    </citation>
    <scope>NUCLEOTIDE SEQUENCE [LARGE SCALE GENOMIC DNA]</scope>
    <source>
        <strain evidence="11 12">UAMH 11346</strain>
    </source>
</reference>
<keyword evidence="6 10" id="KW-0472">Membrane</keyword>
<evidence type="ECO:0000256" key="6">
    <source>
        <dbReference type="ARBA" id="ARBA00023136"/>
    </source>
</evidence>
<name>S3CUB1_OPHP1</name>